<gene>
    <name evidence="1" type="ORF">P0O15_03955</name>
</gene>
<dbReference type="EMBL" id="JARFPK010000010">
    <property type="protein sequence ID" value="MDF0590325.1"/>
    <property type="molecule type" value="Genomic_DNA"/>
</dbReference>
<protein>
    <submittedName>
        <fullName evidence="1">Uncharacterized protein</fullName>
    </submittedName>
</protein>
<comment type="caution">
    <text evidence="1">The sequence shown here is derived from an EMBL/GenBank/DDBJ whole genome shotgun (WGS) entry which is preliminary data.</text>
</comment>
<sequence>MMFRAYHYARFLQAAFGIDRLGHEKTFLSRQIEATDRQIDTLGYELYGLTEEEDAIGEEAAR</sequence>
<evidence type="ECO:0000313" key="2">
    <source>
        <dbReference type="Proteomes" id="UP001220010"/>
    </source>
</evidence>
<name>A0ABT5X6K1_9EURY</name>
<organism evidence="1 2">
    <name type="scientific">Candidatus Methanocrinis natronophilus</name>
    <dbReference type="NCBI Taxonomy" id="3033396"/>
    <lineage>
        <taxon>Archaea</taxon>
        <taxon>Methanobacteriati</taxon>
        <taxon>Methanobacteriota</taxon>
        <taxon>Stenosarchaea group</taxon>
        <taxon>Methanomicrobia</taxon>
        <taxon>Methanotrichales</taxon>
        <taxon>Methanotrichaceae</taxon>
        <taxon>Methanocrinis</taxon>
    </lineage>
</organism>
<accession>A0ABT5X6K1</accession>
<proteinExistence type="predicted"/>
<reference evidence="1 2" key="1">
    <citation type="submission" date="2023-03" db="EMBL/GenBank/DDBJ databases">
        <title>WGS of Methanotrichaceae archaeon Mx.</title>
        <authorList>
            <person name="Sorokin D.Y."/>
            <person name="Merkel A.Y."/>
        </authorList>
    </citation>
    <scope>NUCLEOTIDE SEQUENCE [LARGE SCALE GENOMIC DNA]</scope>
    <source>
        <strain evidence="1 2">Mx</strain>
    </source>
</reference>
<evidence type="ECO:0000313" key="1">
    <source>
        <dbReference type="EMBL" id="MDF0590325.1"/>
    </source>
</evidence>
<keyword evidence="2" id="KW-1185">Reference proteome</keyword>
<dbReference type="RefSeq" id="WP_316966088.1">
    <property type="nucleotide sequence ID" value="NZ_JARFPK010000010.1"/>
</dbReference>
<dbReference type="Proteomes" id="UP001220010">
    <property type="component" value="Unassembled WGS sequence"/>
</dbReference>